<protein>
    <recommendedName>
        <fullName evidence="4">Secreted protein</fullName>
    </recommendedName>
</protein>
<dbReference type="Proteomes" id="UP000248423">
    <property type="component" value="Unassembled WGS sequence"/>
</dbReference>
<keyword evidence="3" id="KW-1185">Reference proteome</keyword>
<organism evidence="2 3">
    <name type="scientific">Aspergillus sclerotiicarbonarius (strain CBS 121057 / IBT 28362)</name>
    <dbReference type="NCBI Taxonomy" id="1448318"/>
    <lineage>
        <taxon>Eukaryota</taxon>
        <taxon>Fungi</taxon>
        <taxon>Dikarya</taxon>
        <taxon>Ascomycota</taxon>
        <taxon>Pezizomycotina</taxon>
        <taxon>Eurotiomycetes</taxon>
        <taxon>Eurotiomycetidae</taxon>
        <taxon>Eurotiales</taxon>
        <taxon>Aspergillaceae</taxon>
        <taxon>Aspergillus</taxon>
        <taxon>Aspergillus subgen. Circumdati</taxon>
    </lineage>
</organism>
<keyword evidence="1" id="KW-0732">Signal</keyword>
<dbReference type="AlphaFoldDB" id="A0A319EJB9"/>
<evidence type="ECO:0000256" key="1">
    <source>
        <dbReference type="SAM" id="SignalP"/>
    </source>
</evidence>
<reference evidence="2 3" key="1">
    <citation type="submission" date="2018-02" db="EMBL/GenBank/DDBJ databases">
        <title>The genomes of Aspergillus section Nigri reveals drivers in fungal speciation.</title>
        <authorList>
            <consortium name="DOE Joint Genome Institute"/>
            <person name="Vesth T.C."/>
            <person name="Nybo J."/>
            <person name="Theobald S."/>
            <person name="Brandl J."/>
            <person name="Frisvad J.C."/>
            <person name="Nielsen K.F."/>
            <person name="Lyhne E.K."/>
            <person name="Kogle M.E."/>
            <person name="Kuo A."/>
            <person name="Riley R."/>
            <person name="Clum A."/>
            <person name="Nolan M."/>
            <person name="Lipzen A."/>
            <person name="Salamov A."/>
            <person name="Henrissat B."/>
            <person name="Wiebenga A."/>
            <person name="De vries R.P."/>
            <person name="Grigoriev I.V."/>
            <person name="Mortensen U.H."/>
            <person name="Andersen M.R."/>
            <person name="Baker S.E."/>
        </authorList>
    </citation>
    <scope>NUCLEOTIDE SEQUENCE [LARGE SCALE GENOMIC DNA]</scope>
    <source>
        <strain evidence="2 3">CBS 121057</strain>
    </source>
</reference>
<gene>
    <name evidence="2" type="ORF">BO78DRAFT_396908</name>
</gene>
<proteinExistence type="predicted"/>
<dbReference type="VEuPathDB" id="FungiDB:BO78DRAFT_396908"/>
<accession>A0A319EJB9</accession>
<feature type="chain" id="PRO_5016375103" description="Secreted protein" evidence="1">
    <location>
        <begin position="21"/>
        <end position="71"/>
    </location>
</feature>
<sequence length="71" mass="8099">MAFILCLLLSFRFLVIGCVACATDIGTTKLKLYGWKGLSSRSIRYEDRQYRDISVALMTEQLKYVLGSQSR</sequence>
<evidence type="ECO:0008006" key="4">
    <source>
        <dbReference type="Google" id="ProtNLM"/>
    </source>
</evidence>
<name>A0A319EJB9_ASPSB</name>
<dbReference type="EMBL" id="KZ826347">
    <property type="protein sequence ID" value="PYI06688.1"/>
    <property type="molecule type" value="Genomic_DNA"/>
</dbReference>
<evidence type="ECO:0000313" key="2">
    <source>
        <dbReference type="EMBL" id="PYI06688.1"/>
    </source>
</evidence>
<evidence type="ECO:0000313" key="3">
    <source>
        <dbReference type="Proteomes" id="UP000248423"/>
    </source>
</evidence>
<feature type="signal peptide" evidence="1">
    <location>
        <begin position="1"/>
        <end position="20"/>
    </location>
</feature>